<evidence type="ECO:0000313" key="3">
    <source>
        <dbReference type="Proteomes" id="UP000269221"/>
    </source>
</evidence>
<feature type="transmembrane region" description="Helical" evidence="1">
    <location>
        <begin position="127"/>
        <end position="146"/>
    </location>
</feature>
<keyword evidence="1" id="KW-0472">Membrane</keyword>
<dbReference type="EMBL" id="QRBI01000145">
    <property type="protein sequence ID" value="RMC00116.1"/>
    <property type="molecule type" value="Genomic_DNA"/>
</dbReference>
<evidence type="ECO:0000313" key="2">
    <source>
        <dbReference type="EMBL" id="RMC00116.1"/>
    </source>
</evidence>
<keyword evidence="3" id="KW-1185">Reference proteome</keyword>
<accession>A0A3M0JGL0</accession>
<evidence type="ECO:0000256" key="1">
    <source>
        <dbReference type="SAM" id="Phobius"/>
    </source>
</evidence>
<sequence>MKFGTRFEMKLFGMRPFGTRFGMKLFGMRVRDEVRDTVRDEVVRDEAVRDAVRDEVRDAVRDEVVRDEAVRDAVRDEVRDTVRDEVVRDEAVRDAVTTNELVSSHLKINKIDLPAACITRIAGDVCLTLVGLGVVAVVGLVCCLGVW</sequence>
<proteinExistence type="predicted"/>
<dbReference type="Proteomes" id="UP000269221">
    <property type="component" value="Unassembled WGS sequence"/>
</dbReference>
<organism evidence="2 3">
    <name type="scientific">Hirundo rustica rustica</name>
    <dbReference type="NCBI Taxonomy" id="333673"/>
    <lineage>
        <taxon>Eukaryota</taxon>
        <taxon>Metazoa</taxon>
        <taxon>Chordata</taxon>
        <taxon>Craniata</taxon>
        <taxon>Vertebrata</taxon>
        <taxon>Euteleostomi</taxon>
        <taxon>Archelosauria</taxon>
        <taxon>Archosauria</taxon>
        <taxon>Dinosauria</taxon>
        <taxon>Saurischia</taxon>
        <taxon>Theropoda</taxon>
        <taxon>Coelurosauria</taxon>
        <taxon>Aves</taxon>
        <taxon>Neognathae</taxon>
        <taxon>Neoaves</taxon>
        <taxon>Telluraves</taxon>
        <taxon>Australaves</taxon>
        <taxon>Passeriformes</taxon>
        <taxon>Sylvioidea</taxon>
        <taxon>Hirundinidae</taxon>
        <taxon>Hirundo</taxon>
    </lineage>
</organism>
<reference evidence="2 3" key="1">
    <citation type="submission" date="2018-07" db="EMBL/GenBank/DDBJ databases">
        <title>A high quality draft genome assembly of the barn swallow (H. rustica rustica).</title>
        <authorList>
            <person name="Formenti G."/>
            <person name="Chiara M."/>
            <person name="Poveda L."/>
            <person name="Francoijs K.-J."/>
            <person name="Bonisoli-Alquati A."/>
            <person name="Canova L."/>
            <person name="Gianfranceschi L."/>
            <person name="Horner D.S."/>
            <person name="Saino N."/>
        </authorList>
    </citation>
    <scope>NUCLEOTIDE SEQUENCE [LARGE SCALE GENOMIC DNA]</scope>
    <source>
        <strain evidence="2">Chelidonia</strain>
        <tissue evidence="2">Blood</tissue>
    </source>
</reference>
<keyword evidence="1" id="KW-1133">Transmembrane helix</keyword>
<dbReference type="AlphaFoldDB" id="A0A3M0JGL0"/>
<comment type="caution">
    <text evidence="2">The sequence shown here is derived from an EMBL/GenBank/DDBJ whole genome shotgun (WGS) entry which is preliminary data.</text>
</comment>
<gene>
    <name evidence="2" type="ORF">DUI87_23526</name>
</gene>
<keyword evidence="1" id="KW-0812">Transmembrane</keyword>
<name>A0A3M0JGL0_HIRRU</name>
<protein>
    <submittedName>
        <fullName evidence="2">Uncharacterized protein</fullName>
    </submittedName>
</protein>